<protein>
    <submittedName>
        <fullName evidence="2">Uncharacterized protein</fullName>
    </submittedName>
</protein>
<dbReference type="AlphaFoldDB" id="A0AA85K790"/>
<reference evidence="2" key="2">
    <citation type="submission" date="2023-11" db="UniProtKB">
        <authorList>
            <consortium name="WormBaseParasite"/>
        </authorList>
    </citation>
    <scope>IDENTIFICATION</scope>
</reference>
<sequence length="51" mass="6102">MFGNPQNGKNIPERLLKKKFSVIVTGDWNLDDLHNEYDWTKYYEQDIRDVG</sequence>
<dbReference type="WBParaSite" id="TREG1_77870.1">
    <property type="protein sequence ID" value="TREG1_77870.1"/>
    <property type="gene ID" value="TREG1_77870"/>
</dbReference>
<dbReference type="Proteomes" id="UP000050795">
    <property type="component" value="Unassembled WGS sequence"/>
</dbReference>
<organism evidence="1 2">
    <name type="scientific">Trichobilharzia regenti</name>
    <name type="common">Nasal bird schistosome</name>
    <dbReference type="NCBI Taxonomy" id="157069"/>
    <lineage>
        <taxon>Eukaryota</taxon>
        <taxon>Metazoa</taxon>
        <taxon>Spiralia</taxon>
        <taxon>Lophotrochozoa</taxon>
        <taxon>Platyhelminthes</taxon>
        <taxon>Trematoda</taxon>
        <taxon>Digenea</taxon>
        <taxon>Strigeidida</taxon>
        <taxon>Schistosomatoidea</taxon>
        <taxon>Schistosomatidae</taxon>
        <taxon>Trichobilharzia</taxon>
    </lineage>
</organism>
<evidence type="ECO:0000313" key="2">
    <source>
        <dbReference type="WBParaSite" id="TREG1_77870.1"/>
    </source>
</evidence>
<evidence type="ECO:0000313" key="1">
    <source>
        <dbReference type="Proteomes" id="UP000050795"/>
    </source>
</evidence>
<reference evidence="1" key="1">
    <citation type="submission" date="2022-06" db="EMBL/GenBank/DDBJ databases">
        <authorList>
            <person name="Berger JAMES D."/>
            <person name="Berger JAMES D."/>
        </authorList>
    </citation>
    <scope>NUCLEOTIDE SEQUENCE [LARGE SCALE GENOMIC DNA]</scope>
</reference>
<name>A0AA85K790_TRIRE</name>
<accession>A0AA85K790</accession>
<proteinExistence type="predicted"/>
<keyword evidence="1" id="KW-1185">Reference proteome</keyword>